<dbReference type="OrthoDB" id="9786833at2"/>
<dbReference type="PANTHER" id="PTHR30483:SF6">
    <property type="entry name" value="PERIPLASMIC BINDING PROTEIN OF ABC TRANSPORTER FOR NATURAL AMINO ACIDS"/>
    <property type="match status" value="1"/>
</dbReference>
<keyword evidence="6" id="KW-1185">Reference proteome</keyword>
<protein>
    <submittedName>
        <fullName evidence="5">Twin-arginine translocation pathway signal protein</fullName>
    </submittedName>
</protein>
<dbReference type="InterPro" id="IPR028081">
    <property type="entry name" value="Leu-bd"/>
</dbReference>
<dbReference type="PANTHER" id="PTHR30483">
    <property type="entry name" value="LEUCINE-SPECIFIC-BINDING PROTEIN"/>
    <property type="match status" value="1"/>
</dbReference>
<dbReference type="EMBL" id="CP039690">
    <property type="protein sequence ID" value="QCI65978.1"/>
    <property type="molecule type" value="Genomic_DNA"/>
</dbReference>
<dbReference type="PROSITE" id="PS51318">
    <property type="entry name" value="TAT"/>
    <property type="match status" value="1"/>
</dbReference>
<organism evidence="5 6">
    <name type="scientific">Phreatobacter stygius</name>
    <dbReference type="NCBI Taxonomy" id="1940610"/>
    <lineage>
        <taxon>Bacteria</taxon>
        <taxon>Pseudomonadati</taxon>
        <taxon>Pseudomonadota</taxon>
        <taxon>Alphaproteobacteria</taxon>
        <taxon>Hyphomicrobiales</taxon>
        <taxon>Phreatobacteraceae</taxon>
        <taxon>Phreatobacter</taxon>
    </lineage>
</organism>
<evidence type="ECO:0000313" key="5">
    <source>
        <dbReference type="EMBL" id="QCI65978.1"/>
    </source>
</evidence>
<accession>A0A4D7B6H6</accession>
<dbReference type="InterPro" id="IPR028082">
    <property type="entry name" value="Peripla_BP_I"/>
</dbReference>
<evidence type="ECO:0000256" key="2">
    <source>
        <dbReference type="ARBA" id="ARBA00022729"/>
    </source>
</evidence>
<evidence type="ECO:0000256" key="3">
    <source>
        <dbReference type="ARBA" id="ARBA00022970"/>
    </source>
</evidence>
<dbReference type="AlphaFoldDB" id="A0A4D7B6H6"/>
<dbReference type="CDD" id="cd06338">
    <property type="entry name" value="PBP1_ABC_ligand_binding-like"/>
    <property type="match status" value="1"/>
</dbReference>
<evidence type="ECO:0000256" key="1">
    <source>
        <dbReference type="ARBA" id="ARBA00010062"/>
    </source>
</evidence>
<reference evidence="5 6" key="1">
    <citation type="submission" date="2019-04" db="EMBL/GenBank/DDBJ databases">
        <title>Phreatobacter aquaticus sp. nov.</title>
        <authorList>
            <person name="Choi A."/>
        </authorList>
    </citation>
    <scope>NUCLEOTIDE SEQUENCE [LARGE SCALE GENOMIC DNA]</scope>
    <source>
        <strain evidence="5 6">KCTC 52518</strain>
    </source>
</reference>
<dbReference type="InterPro" id="IPR006311">
    <property type="entry name" value="TAT_signal"/>
</dbReference>
<comment type="similarity">
    <text evidence="1">Belongs to the leucine-binding protein family.</text>
</comment>
<gene>
    <name evidence="5" type="ORF">E8M01_18235</name>
</gene>
<dbReference type="GO" id="GO:0006865">
    <property type="term" value="P:amino acid transport"/>
    <property type="evidence" value="ECO:0007669"/>
    <property type="project" value="UniProtKB-KW"/>
</dbReference>
<proteinExistence type="inferred from homology"/>
<evidence type="ECO:0000313" key="6">
    <source>
        <dbReference type="Proteomes" id="UP000298781"/>
    </source>
</evidence>
<keyword evidence="3" id="KW-0029">Amino-acid transport</keyword>
<dbReference type="Proteomes" id="UP000298781">
    <property type="component" value="Chromosome"/>
</dbReference>
<feature type="domain" description="Leucine-binding protein" evidence="4">
    <location>
        <begin position="35"/>
        <end position="382"/>
    </location>
</feature>
<dbReference type="Gene3D" id="3.40.50.2300">
    <property type="match status" value="2"/>
</dbReference>
<dbReference type="RefSeq" id="WP_136961424.1">
    <property type="nucleotide sequence ID" value="NZ_CP039690.1"/>
</dbReference>
<keyword evidence="3" id="KW-0813">Transport</keyword>
<keyword evidence="2" id="KW-0732">Signal</keyword>
<name>A0A4D7B6H6_9HYPH</name>
<evidence type="ECO:0000259" key="4">
    <source>
        <dbReference type="Pfam" id="PF13458"/>
    </source>
</evidence>
<dbReference type="KEGG" id="pstg:E8M01_18235"/>
<sequence>MTDALKPDRRSLIGGLAAATVIGAAGARAQAAAQPVKIGFSISKTGPNAGGANVTTLPNYQLWAKTVNDAGGLNLGSSRRPIELIEYDDRSQSEEAVRNVERLINQDKVDIVLPPWSTGLNLAVGPVLNRAGYPHLAVTSVTERIPELAQRWPNAFFFLGRSSAAAEALITKLTALRQSNGLGDTVALVSVQDQFGIELVNVARPALLKAGFKIVMDRQYPLGSQDLAPLVTEAARLNPEIFIAFSYPPDTLALTEQARIARLSPKVFYTAVGTAFPLFKQRFGANAEGIMGIGGVDTASPKIRDYVARHVQVVGRPPDGWASPVTYASLEVLQQAIERTRGVDRAALIKEIATGSFETIVGTIKLQNNQRIEQAWVGQWQGDQFVAVGPPGVAGVQPSKYPKPAWSQT</sequence>
<dbReference type="InterPro" id="IPR051010">
    <property type="entry name" value="BCAA_transport"/>
</dbReference>
<dbReference type="Pfam" id="PF13458">
    <property type="entry name" value="Peripla_BP_6"/>
    <property type="match status" value="1"/>
</dbReference>
<dbReference type="SUPFAM" id="SSF53822">
    <property type="entry name" value="Periplasmic binding protein-like I"/>
    <property type="match status" value="1"/>
</dbReference>